<sequence length="159" mass="17358">MLPWAAARHQSSERSQTAESAQSEAQRAHGVMPHCSDFFANVGGDVAEAPGRTSCRHVVQCIERPSGKSRTGMSLEQLRITGWRGEDTTTGVVGGCVNNIAVISCRLVHQPHTRSTPGLTKSSDYAWTHYLQCRVCCNVRIDHKLEIANAVKESDGRTV</sequence>
<evidence type="ECO:0000256" key="1">
    <source>
        <dbReference type="SAM" id="MobiDB-lite"/>
    </source>
</evidence>
<name>A0A1Y2ISB8_TRAC3</name>
<dbReference type="EMBL" id="KZ084098">
    <property type="protein sequence ID" value="OSD04045.1"/>
    <property type="molecule type" value="Genomic_DNA"/>
</dbReference>
<dbReference type="Proteomes" id="UP000193067">
    <property type="component" value="Unassembled WGS sequence"/>
</dbReference>
<protein>
    <submittedName>
        <fullName evidence="2">Uncharacterized protein</fullName>
    </submittedName>
</protein>
<feature type="region of interest" description="Disordered" evidence="1">
    <location>
        <begin position="1"/>
        <end position="27"/>
    </location>
</feature>
<feature type="compositionally biased region" description="Polar residues" evidence="1">
    <location>
        <begin position="13"/>
        <end position="25"/>
    </location>
</feature>
<organism evidence="2 3">
    <name type="scientific">Trametes coccinea (strain BRFM310)</name>
    <name type="common">Pycnoporus coccineus</name>
    <dbReference type="NCBI Taxonomy" id="1353009"/>
    <lineage>
        <taxon>Eukaryota</taxon>
        <taxon>Fungi</taxon>
        <taxon>Dikarya</taxon>
        <taxon>Basidiomycota</taxon>
        <taxon>Agaricomycotina</taxon>
        <taxon>Agaricomycetes</taxon>
        <taxon>Polyporales</taxon>
        <taxon>Polyporaceae</taxon>
        <taxon>Trametes</taxon>
    </lineage>
</organism>
<dbReference type="AlphaFoldDB" id="A0A1Y2ISB8"/>
<evidence type="ECO:0000313" key="2">
    <source>
        <dbReference type="EMBL" id="OSD04045.1"/>
    </source>
</evidence>
<proteinExistence type="predicted"/>
<keyword evidence="3" id="KW-1185">Reference proteome</keyword>
<gene>
    <name evidence="2" type="ORF">PYCCODRAFT_1433951</name>
</gene>
<reference evidence="2 3" key="1">
    <citation type="journal article" date="2015" name="Biotechnol. Biofuels">
        <title>Enhanced degradation of softwood versus hardwood by the white-rot fungus Pycnoporus coccineus.</title>
        <authorList>
            <person name="Couturier M."/>
            <person name="Navarro D."/>
            <person name="Chevret D."/>
            <person name="Henrissat B."/>
            <person name="Piumi F."/>
            <person name="Ruiz-Duenas F.J."/>
            <person name="Martinez A.T."/>
            <person name="Grigoriev I.V."/>
            <person name="Riley R."/>
            <person name="Lipzen A."/>
            <person name="Berrin J.G."/>
            <person name="Master E.R."/>
            <person name="Rosso M.N."/>
        </authorList>
    </citation>
    <scope>NUCLEOTIDE SEQUENCE [LARGE SCALE GENOMIC DNA]</scope>
    <source>
        <strain evidence="2 3">BRFM310</strain>
    </source>
</reference>
<accession>A0A1Y2ISB8</accession>
<evidence type="ECO:0000313" key="3">
    <source>
        <dbReference type="Proteomes" id="UP000193067"/>
    </source>
</evidence>